<evidence type="ECO:0000256" key="3">
    <source>
        <dbReference type="ARBA" id="ARBA00011233"/>
    </source>
</evidence>
<comment type="subunit">
    <text evidence="3">Homotrimer.</text>
</comment>
<keyword evidence="6" id="KW-0812">Transmembrane</keyword>
<evidence type="ECO:0000256" key="5">
    <source>
        <dbReference type="ARBA" id="ARBA00022452"/>
    </source>
</evidence>
<name>A0A6B2QW23_9BURK</name>
<accession>A0A6B2QW23</accession>
<evidence type="ECO:0000256" key="1">
    <source>
        <dbReference type="ARBA" id="ARBA00004571"/>
    </source>
</evidence>
<keyword evidence="5" id="KW-1134">Transmembrane beta strand</keyword>
<dbReference type="AlphaFoldDB" id="A0A6B2QW23"/>
<keyword evidence="4" id="KW-0813">Transport</keyword>
<evidence type="ECO:0000256" key="9">
    <source>
        <dbReference type="ARBA" id="ARBA00023114"/>
    </source>
</evidence>
<reference evidence="14" key="1">
    <citation type="submission" date="2020-02" db="EMBL/GenBank/DDBJ databases">
        <authorList>
            <person name="Chen W.-M."/>
        </authorList>
    </citation>
    <scope>NUCLEOTIDE SEQUENCE</scope>
    <source>
        <strain evidence="14">NBD-18</strain>
    </source>
</reference>
<evidence type="ECO:0000256" key="11">
    <source>
        <dbReference type="ARBA" id="ARBA00023237"/>
    </source>
</evidence>
<dbReference type="GO" id="GO:0034220">
    <property type="term" value="P:monoatomic ion transmembrane transport"/>
    <property type="evidence" value="ECO:0007669"/>
    <property type="project" value="InterPro"/>
</dbReference>
<feature type="signal peptide" evidence="12">
    <location>
        <begin position="1"/>
        <end position="20"/>
    </location>
</feature>
<dbReference type="Pfam" id="PF13609">
    <property type="entry name" value="Porin_4"/>
    <property type="match status" value="1"/>
</dbReference>
<evidence type="ECO:0000256" key="6">
    <source>
        <dbReference type="ARBA" id="ARBA00022692"/>
    </source>
</evidence>
<dbReference type="SUPFAM" id="SSF56935">
    <property type="entry name" value="Porins"/>
    <property type="match status" value="1"/>
</dbReference>
<evidence type="ECO:0000256" key="10">
    <source>
        <dbReference type="ARBA" id="ARBA00023136"/>
    </source>
</evidence>
<dbReference type="InterPro" id="IPR001897">
    <property type="entry name" value="Porin_gammaproteobac"/>
</dbReference>
<comment type="similarity">
    <text evidence="2">Belongs to the Gram-negative porin family.</text>
</comment>
<dbReference type="InterPro" id="IPR033900">
    <property type="entry name" value="Gram_neg_porin_domain"/>
</dbReference>
<proteinExistence type="inferred from homology"/>
<dbReference type="RefSeq" id="WP_163651458.1">
    <property type="nucleotide sequence ID" value="NZ_JAAGRN010000002.1"/>
</dbReference>
<feature type="chain" id="PRO_5025493877" evidence="12">
    <location>
        <begin position="21"/>
        <end position="395"/>
    </location>
</feature>
<dbReference type="CDD" id="cd00342">
    <property type="entry name" value="gram_neg_porins"/>
    <property type="match status" value="1"/>
</dbReference>
<gene>
    <name evidence="14" type="ORF">G3I67_02705</name>
</gene>
<dbReference type="Gene3D" id="2.40.160.10">
    <property type="entry name" value="Porin"/>
    <property type="match status" value="1"/>
</dbReference>
<evidence type="ECO:0000256" key="2">
    <source>
        <dbReference type="ARBA" id="ARBA00007539"/>
    </source>
</evidence>
<keyword evidence="9" id="KW-0626">Porin</keyword>
<dbReference type="PRINTS" id="PR00183">
    <property type="entry name" value="ECOLIPORIN"/>
</dbReference>
<dbReference type="PANTHER" id="PTHR34501:SF9">
    <property type="entry name" value="MAJOR OUTER MEMBRANE PROTEIN P.IA"/>
    <property type="match status" value="1"/>
</dbReference>
<feature type="domain" description="Porin" evidence="13">
    <location>
        <begin position="13"/>
        <end position="375"/>
    </location>
</feature>
<organism evidence="14">
    <name type="scientific">Sheuella amnicola</name>
    <dbReference type="NCBI Taxonomy" id="2707330"/>
    <lineage>
        <taxon>Bacteria</taxon>
        <taxon>Pseudomonadati</taxon>
        <taxon>Pseudomonadota</taxon>
        <taxon>Betaproteobacteria</taxon>
        <taxon>Burkholderiales</taxon>
        <taxon>Alcaligenaceae</taxon>
        <taxon>Sheuella</taxon>
    </lineage>
</organism>
<keyword evidence="7 12" id="KW-0732">Signal</keyword>
<dbReference type="GO" id="GO:0009279">
    <property type="term" value="C:cell outer membrane"/>
    <property type="evidence" value="ECO:0007669"/>
    <property type="project" value="UniProtKB-SubCell"/>
</dbReference>
<evidence type="ECO:0000256" key="8">
    <source>
        <dbReference type="ARBA" id="ARBA00023065"/>
    </source>
</evidence>
<evidence type="ECO:0000259" key="13">
    <source>
        <dbReference type="Pfam" id="PF13609"/>
    </source>
</evidence>
<evidence type="ECO:0000313" key="14">
    <source>
        <dbReference type="EMBL" id="NDY82133.1"/>
    </source>
</evidence>
<protein>
    <submittedName>
        <fullName evidence="14">Porin</fullName>
    </submittedName>
</protein>
<sequence length="395" mass="42175">MKKNYYIFLFSIFLSTAAQSQDSVTLYGIIDMGLQYANVSQREEGPNFNRQFLGLVTGVQSGSRWGMRGNSDISDGYQATFTLENGFNPGNGDAAQGGRLFGRQSTVGIKNNSIGQIDLGRQINLASNYFLPMDPFGEGFGQANIGASFGSTNTVRYSNMLMIQAKPIESLTVGAGYSFSTDLSGIYALNGSCIHGTCQATNEGYLFQPENNLRALTLGAQYSSGPLLLALAYDQLQGPANIPNGPPKPNPTAWLIGGLYDFRTIKLSLVYGQTRNGTWAGQPSGAGIGPNSQLQNTTLGAGALFLTGAATSSFLVGMTVPIGQGSILASLQSMRSSSETLPDWVTGSQLIYSAGYLYSFTRRTNLYAYASYANNYATAQSAQSTVIGVGLRHRF</sequence>
<keyword evidence="11" id="KW-0998">Cell outer membrane</keyword>
<dbReference type="InterPro" id="IPR023614">
    <property type="entry name" value="Porin_dom_sf"/>
</dbReference>
<evidence type="ECO:0000256" key="12">
    <source>
        <dbReference type="SAM" id="SignalP"/>
    </source>
</evidence>
<comment type="caution">
    <text evidence="14">The sequence shown here is derived from an EMBL/GenBank/DDBJ whole genome shotgun (WGS) entry which is preliminary data.</text>
</comment>
<keyword evidence="8" id="KW-0406">Ion transport</keyword>
<evidence type="ECO:0000256" key="7">
    <source>
        <dbReference type="ARBA" id="ARBA00022729"/>
    </source>
</evidence>
<dbReference type="GO" id="GO:0015288">
    <property type="term" value="F:porin activity"/>
    <property type="evidence" value="ECO:0007669"/>
    <property type="project" value="UniProtKB-KW"/>
</dbReference>
<keyword evidence="10" id="KW-0472">Membrane</keyword>
<dbReference type="GO" id="GO:0046930">
    <property type="term" value="C:pore complex"/>
    <property type="evidence" value="ECO:0007669"/>
    <property type="project" value="UniProtKB-KW"/>
</dbReference>
<comment type="subcellular location">
    <subcellularLocation>
        <location evidence="1">Cell outer membrane</location>
        <topology evidence="1">Multi-pass membrane protein</topology>
    </subcellularLocation>
</comment>
<evidence type="ECO:0000256" key="4">
    <source>
        <dbReference type="ARBA" id="ARBA00022448"/>
    </source>
</evidence>
<dbReference type="InterPro" id="IPR050298">
    <property type="entry name" value="Gram-neg_bact_OMP"/>
</dbReference>
<dbReference type="EMBL" id="JAAGRN010000002">
    <property type="protein sequence ID" value="NDY82133.1"/>
    <property type="molecule type" value="Genomic_DNA"/>
</dbReference>
<dbReference type="PANTHER" id="PTHR34501">
    <property type="entry name" value="PROTEIN YDDL-RELATED"/>
    <property type="match status" value="1"/>
</dbReference>